<reference evidence="1" key="1">
    <citation type="submission" date="2022-04" db="EMBL/GenBank/DDBJ databases">
        <title>Carnegiea gigantea Genome sequencing and assembly v2.</title>
        <authorList>
            <person name="Copetti D."/>
            <person name="Sanderson M.J."/>
            <person name="Burquez A."/>
            <person name="Wojciechowski M.F."/>
        </authorList>
    </citation>
    <scope>NUCLEOTIDE SEQUENCE</scope>
    <source>
        <strain evidence="1">SGP5-SGP5p</strain>
        <tissue evidence="1">Aerial part</tissue>
    </source>
</reference>
<dbReference type="AlphaFoldDB" id="A0A9Q1Q575"/>
<dbReference type="Proteomes" id="UP001153076">
    <property type="component" value="Unassembled WGS sequence"/>
</dbReference>
<organism evidence="1 2">
    <name type="scientific">Carnegiea gigantea</name>
    <dbReference type="NCBI Taxonomy" id="171969"/>
    <lineage>
        <taxon>Eukaryota</taxon>
        <taxon>Viridiplantae</taxon>
        <taxon>Streptophyta</taxon>
        <taxon>Embryophyta</taxon>
        <taxon>Tracheophyta</taxon>
        <taxon>Spermatophyta</taxon>
        <taxon>Magnoliopsida</taxon>
        <taxon>eudicotyledons</taxon>
        <taxon>Gunneridae</taxon>
        <taxon>Pentapetalae</taxon>
        <taxon>Caryophyllales</taxon>
        <taxon>Cactineae</taxon>
        <taxon>Cactaceae</taxon>
        <taxon>Cactoideae</taxon>
        <taxon>Echinocereeae</taxon>
        <taxon>Carnegiea</taxon>
    </lineage>
</organism>
<protein>
    <submittedName>
        <fullName evidence="1">Uncharacterized protein</fullName>
    </submittedName>
</protein>
<name>A0A9Q1Q575_9CARY</name>
<accession>A0A9Q1Q575</accession>
<dbReference type="PANTHER" id="PTHR31973:SF187">
    <property type="entry name" value="MUTATOR TRANSPOSASE MUDRA PROTEIN"/>
    <property type="match status" value="1"/>
</dbReference>
<evidence type="ECO:0000313" key="1">
    <source>
        <dbReference type="EMBL" id="KAJ8428956.1"/>
    </source>
</evidence>
<sequence length="152" mass="17965">MASYHWVANTVIANFKANPPMDLKAMQEILMERHGLDISMHTCQRVKKRLNEWIEGNHRESYARLLEYIETIEAIKKESKETYEWLLDELVEHQARYTFDPELKCPDNAANFIKSLNGKIEKYRYKPIFSLLEAVRRKFMQIIANSSRISKG</sequence>
<dbReference type="EMBL" id="JAKOGI010000954">
    <property type="protein sequence ID" value="KAJ8428956.1"/>
    <property type="molecule type" value="Genomic_DNA"/>
</dbReference>
<gene>
    <name evidence="1" type="ORF">Cgig2_003287</name>
</gene>
<dbReference type="PANTHER" id="PTHR31973">
    <property type="entry name" value="POLYPROTEIN, PUTATIVE-RELATED"/>
    <property type="match status" value="1"/>
</dbReference>
<keyword evidence="2" id="KW-1185">Reference proteome</keyword>
<dbReference type="OrthoDB" id="684345at2759"/>
<proteinExistence type="predicted"/>
<comment type="caution">
    <text evidence="1">The sequence shown here is derived from an EMBL/GenBank/DDBJ whole genome shotgun (WGS) entry which is preliminary data.</text>
</comment>
<evidence type="ECO:0000313" key="2">
    <source>
        <dbReference type="Proteomes" id="UP001153076"/>
    </source>
</evidence>